<proteinExistence type="predicted"/>
<accession>A0A5B7JR46</accession>
<feature type="region of interest" description="Disordered" evidence="1">
    <location>
        <begin position="16"/>
        <end position="48"/>
    </location>
</feature>
<protein>
    <submittedName>
        <fullName evidence="2">Uncharacterized protein</fullName>
    </submittedName>
</protein>
<evidence type="ECO:0000313" key="2">
    <source>
        <dbReference type="EMBL" id="MPC95587.1"/>
    </source>
</evidence>
<sequence length="72" mass="8487">MRYIRRLRKEERLRYRQAEAGKQASRQADIDMQEGKLKRKKTGRQAEANMQAGRQAGWLGQADWLKKAGKRK</sequence>
<name>A0A5B7JR46_PORTR</name>
<reference evidence="2 3" key="1">
    <citation type="submission" date="2019-05" db="EMBL/GenBank/DDBJ databases">
        <title>Another draft genome of Portunus trituberculatus and its Hox gene families provides insights of decapod evolution.</title>
        <authorList>
            <person name="Jeong J.-H."/>
            <person name="Song I."/>
            <person name="Kim S."/>
            <person name="Choi T."/>
            <person name="Kim D."/>
            <person name="Ryu S."/>
            <person name="Kim W."/>
        </authorList>
    </citation>
    <scope>NUCLEOTIDE SEQUENCE [LARGE SCALE GENOMIC DNA]</scope>
    <source>
        <tissue evidence="2">Muscle</tissue>
    </source>
</reference>
<gene>
    <name evidence="2" type="ORF">E2C01_090805</name>
</gene>
<keyword evidence="3" id="KW-1185">Reference proteome</keyword>
<evidence type="ECO:0000313" key="3">
    <source>
        <dbReference type="Proteomes" id="UP000324222"/>
    </source>
</evidence>
<dbReference type="EMBL" id="VSRR010102818">
    <property type="protein sequence ID" value="MPC95587.1"/>
    <property type="molecule type" value="Genomic_DNA"/>
</dbReference>
<evidence type="ECO:0000256" key="1">
    <source>
        <dbReference type="SAM" id="MobiDB-lite"/>
    </source>
</evidence>
<dbReference type="Proteomes" id="UP000324222">
    <property type="component" value="Unassembled WGS sequence"/>
</dbReference>
<dbReference type="AlphaFoldDB" id="A0A5B7JR46"/>
<comment type="caution">
    <text evidence="2">The sequence shown here is derived from an EMBL/GenBank/DDBJ whole genome shotgun (WGS) entry which is preliminary data.</text>
</comment>
<organism evidence="2 3">
    <name type="scientific">Portunus trituberculatus</name>
    <name type="common">Swimming crab</name>
    <name type="synonym">Neptunus trituberculatus</name>
    <dbReference type="NCBI Taxonomy" id="210409"/>
    <lineage>
        <taxon>Eukaryota</taxon>
        <taxon>Metazoa</taxon>
        <taxon>Ecdysozoa</taxon>
        <taxon>Arthropoda</taxon>
        <taxon>Crustacea</taxon>
        <taxon>Multicrustacea</taxon>
        <taxon>Malacostraca</taxon>
        <taxon>Eumalacostraca</taxon>
        <taxon>Eucarida</taxon>
        <taxon>Decapoda</taxon>
        <taxon>Pleocyemata</taxon>
        <taxon>Brachyura</taxon>
        <taxon>Eubrachyura</taxon>
        <taxon>Portunoidea</taxon>
        <taxon>Portunidae</taxon>
        <taxon>Portuninae</taxon>
        <taxon>Portunus</taxon>
    </lineage>
</organism>